<accession>A0A2D2BYK1</accession>
<dbReference type="AlphaFoldDB" id="A0A2D2BYK1"/>
<organism evidence="1 2">
    <name type="scientific">Paracoccus yeei</name>
    <dbReference type="NCBI Taxonomy" id="147645"/>
    <lineage>
        <taxon>Bacteria</taxon>
        <taxon>Pseudomonadati</taxon>
        <taxon>Pseudomonadota</taxon>
        <taxon>Alphaproteobacteria</taxon>
        <taxon>Rhodobacterales</taxon>
        <taxon>Paracoccaceae</taxon>
        <taxon>Paracoccus</taxon>
    </lineage>
</organism>
<dbReference type="EMBL" id="CP024422">
    <property type="protein sequence ID" value="ATQ55337.1"/>
    <property type="molecule type" value="Genomic_DNA"/>
</dbReference>
<evidence type="ECO:0000313" key="2">
    <source>
        <dbReference type="Proteomes" id="UP000229314"/>
    </source>
</evidence>
<sequence length="77" mass="9159">MSKPITRQQQWRRENPRRYAAHLYVQTLKRLGILHPQSCEVCGAERADAHHDDYSRPGDVRWLCRRHHNQHHARGGL</sequence>
<protein>
    <recommendedName>
        <fullName evidence="3">HNH endonuclease</fullName>
    </recommendedName>
</protein>
<proteinExistence type="predicted"/>
<dbReference type="Proteomes" id="UP000229314">
    <property type="component" value="Chromosome"/>
</dbReference>
<gene>
    <name evidence="1" type="ORF">PYTT13_05600</name>
</gene>
<reference evidence="1 2" key="1">
    <citation type="submission" date="2017-10" db="EMBL/GenBank/DDBJ databases">
        <title>Complete genome sequence of Paracoccus yeei TT13 isolated from human skin.</title>
        <authorList>
            <person name="Lee K."/>
            <person name="Lim J.Y."/>
            <person name="Hwang I."/>
        </authorList>
    </citation>
    <scope>NUCLEOTIDE SEQUENCE [LARGE SCALE GENOMIC DNA]</scope>
    <source>
        <strain evidence="1 2">TT13</strain>
    </source>
</reference>
<evidence type="ECO:0000313" key="1">
    <source>
        <dbReference type="EMBL" id="ATQ55337.1"/>
    </source>
</evidence>
<name>A0A2D2BYK1_9RHOB</name>
<evidence type="ECO:0008006" key="3">
    <source>
        <dbReference type="Google" id="ProtNLM"/>
    </source>
</evidence>